<evidence type="ECO:0000313" key="3">
    <source>
        <dbReference type="Proteomes" id="UP000636800"/>
    </source>
</evidence>
<dbReference type="Proteomes" id="UP000639772">
    <property type="component" value="Chromosome 3"/>
</dbReference>
<accession>A0A835RPX1</accession>
<evidence type="ECO:0000313" key="4">
    <source>
        <dbReference type="Proteomes" id="UP000639772"/>
    </source>
</evidence>
<comment type="caution">
    <text evidence="2">The sequence shown here is derived from an EMBL/GenBank/DDBJ whole genome shotgun (WGS) entry which is preliminary data.</text>
</comment>
<dbReference type="EMBL" id="JADCNL010000003">
    <property type="protein sequence ID" value="KAG0488384.1"/>
    <property type="molecule type" value="Genomic_DNA"/>
</dbReference>
<dbReference type="Proteomes" id="UP000636800">
    <property type="component" value="Chromosome 3"/>
</dbReference>
<proteinExistence type="predicted"/>
<protein>
    <submittedName>
        <fullName evidence="2">Uncharacterized protein</fullName>
    </submittedName>
</protein>
<evidence type="ECO:0000313" key="1">
    <source>
        <dbReference type="EMBL" id="KAG0488384.1"/>
    </source>
</evidence>
<name>A0A835RPX1_VANPL</name>
<keyword evidence="3" id="KW-1185">Reference proteome</keyword>
<sequence length="157" mass="17965">MANSCFIQLKKELEARGLGLVRAFEKQVSRSPRSSWGASLIPLIEHNSSNHHVKAWSVTRNAAKISVRGSPDFYRSLVSSSMEWNPTTWKCEAGFFRKNLFHEFQNLPGPLLMKRFDETRTRNSFIKERAKTQFSSVVDKGRSSFSRKAPRVESLSI</sequence>
<evidence type="ECO:0000313" key="2">
    <source>
        <dbReference type="EMBL" id="KAG0490098.1"/>
    </source>
</evidence>
<gene>
    <name evidence="2" type="ORF">HPP92_006961</name>
    <name evidence="1" type="ORF">HPP92_007195</name>
</gene>
<dbReference type="AlphaFoldDB" id="A0A835RPX1"/>
<dbReference type="EMBL" id="JADCNM010000003">
    <property type="protein sequence ID" value="KAG0490098.1"/>
    <property type="molecule type" value="Genomic_DNA"/>
</dbReference>
<reference evidence="3 4" key="1">
    <citation type="journal article" date="2020" name="Nat. Food">
        <title>A phased Vanilla planifolia genome enables genetic improvement of flavour and production.</title>
        <authorList>
            <person name="Hasing T."/>
            <person name="Tang H."/>
            <person name="Brym M."/>
            <person name="Khazi F."/>
            <person name="Huang T."/>
            <person name="Chambers A.H."/>
        </authorList>
    </citation>
    <scope>NUCLEOTIDE SEQUENCE [LARGE SCALE GENOMIC DNA]</scope>
    <source>
        <tissue evidence="2">Leaf</tissue>
    </source>
</reference>
<organism evidence="2 4">
    <name type="scientific">Vanilla planifolia</name>
    <name type="common">Vanilla</name>
    <dbReference type="NCBI Taxonomy" id="51239"/>
    <lineage>
        <taxon>Eukaryota</taxon>
        <taxon>Viridiplantae</taxon>
        <taxon>Streptophyta</taxon>
        <taxon>Embryophyta</taxon>
        <taxon>Tracheophyta</taxon>
        <taxon>Spermatophyta</taxon>
        <taxon>Magnoliopsida</taxon>
        <taxon>Liliopsida</taxon>
        <taxon>Asparagales</taxon>
        <taxon>Orchidaceae</taxon>
        <taxon>Vanilloideae</taxon>
        <taxon>Vanilleae</taxon>
        <taxon>Vanilla</taxon>
    </lineage>
</organism>